<dbReference type="Gene3D" id="1.20.58.1700">
    <property type="match status" value="1"/>
</dbReference>
<dbReference type="InterPro" id="IPR000120">
    <property type="entry name" value="Amidase"/>
</dbReference>
<gene>
    <name evidence="3" type="ORF">BXY45_12467</name>
</gene>
<dbReference type="EMBL" id="QGDQ01000024">
    <property type="protein sequence ID" value="PWJ49901.1"/>
    <property type="molecule type" value="Genomic_DNA"/>
</dbReference>
<feature type="domain" description="Amidase" evidence="1">
    <location>
        <begin position="21"/>
        <end position="437"/>
    </location>
</feature>
<dbReference type="Gene3D" id="3.10.490.10">
    <property type="entry name" value="Gamma-glutamyl cyclotransferase-like"/>
    <property type="match status" value="1"/>
</dbReference>
<dbReference type="Pfam" id="PF01425">
    <property type="entry name" value="Amidase"/>
    <property type="match status" value="1"/>
</dbReference>
<keyword evidence="3" id="KW-0378">Hydrolase</keyword>
<comment type="caution">
    <text evidence="3">The sequence shown here is derived from an EMBL/GenBank/DDBJ whole genome shotgun (WGS) entry which is preliminary data.</text>
</comment>
<dbReference type="Gene3D" id="3.90.1300.10">
    <property type="entry name" value="Amidase signature (AS) domain"/>
    <property type="match status" value="1"/>
</dbReference>
<dbReference type="RefSeq" id="WP_211319688.1">
    <property type="nucleotide sequence ID" value="NZ_QGDQ01000024.1"/>
</dbReference>
<feature type="domain" description="Allophanate hydrolase C-terminal" evidence="2">
    <location>
        <begin position="457"/>
        <end position="585"/>
    </location>
</feature>
<reference evidence="3 4" key="1">
    <citation type="submission" date="2018-03" db="EMBL/GenBank/DDBJ databases">
        <title>Genomic Encyclopedia of Archaeal and Bacterial Type Strains, Phase II (KMG-II): from individual species to whole genera.</title>
        <authorList>
            <person name="Goeker M."/>
        </authorList>
    </citation>
    <scope>NUCLEOTIDE SEQUENCE [LARGE SCALE GENOMIC DNA]</scope>
    <source>
        <strain evidence="3 4">DSM 44889</strain>
    </source>
</reference>
<dbReference type="GO" id="GO:0016787">
    <property type="term" value="F:hydrolase activity"/>
    <property type="evidence" value="ECO:0007669"/>
    <property type="project" value="UniProtKB-KW"/>
</dbReference>
<dbReference type="NCBIfam" id="TIGR02713">
    <property type="entry name" value="allophanate_hyd"/>
    <property type="match status" value="1"/>
</dbReference>
<sequence>MLTTAQLLADLRAGRTTPTALVEQALDRIADRGDDGTWITVQRRDVLLARTAALEADPTARHLPLYGIPFGVKDSLDVAGLPTTLACPEYSETRGVPTTSAEVVLRLEAAGAVCLGKTNLDQFATGLNGTRTPYTVPRSTFGGDLISGGSSSGSALAVAGGVVAFAVATDTAGSGRVPAALNAVLGYKPSRGLISTVGLVPACRSLDCVTLIANTVDDVRRVMDVVAVAPDRRDPWSRRRSTARPPRVRIGLPYPAGLPFGHAGAGDDGLRAAHTAATSALDAVGDVVAVDPGPFLRAGELLYAGPWVAERTLEFGDFLSEHRGGVLDVVAGIIASGARFSAVDAFSAQYRLAELKAEAARTWEQVDVVVLPTIPTTFTVEQVLADPVATNTTLGTYTQSGNLLDLCGAVVPAPPTADGRPVGLMVLGPALADEAVLHVAERLAEIFGPQLPAERTDVLVAGHHLAGGPRHHELTERGARLVTATRTAASYRLLRFDDDDAGRSVPALLRTTGTPSAASGGVEVEVWSLPNDQLAGFLAGVPEVLELGTVELADGRIVPGLVCARNADPASATDITAAGGWRAHLAQLALTA</sequence>
<dbReference type="PANTHER" id="PTHR11895:SF169">
    <property type="entry name" value="GLUTAMYL-TRNA(GLN) AMIDOTRANSFERASE"/>
    <property type="match status" value="1"/>
</dbReference>
<dbReference type="AlphaFoldDB" id="A0A315ZW83"/>
<dbReference type="InterPro" id="IPR014085">
    <property type="entry name" value="Allophanate_hydrolase"/>
</dbReference>
<protein>
    <submittedName>
        <fullName evidence="3">Allophanate hydrolase</fullName>
    </submittedName>
</protein>
<dbReference type="InterPro" id="IPR036928">
    <property type="entry name" value="AS_sf"/>
</dbReference>
<dbReference type="Pfam" id="PF21986">
    <property type="entry name" value="AH_C"/>
    <property type="match status" value="1"/>
</dbReference>
<accession>A0A315ZW83</accession>
<dbReference type="NCBIfam" id="NF006043">
    <property type="entry name" value="PRK08186.1"/>
    <property type="match status" value="1"/>
</dbReference>
<dbReference type="Proteomes" id="UP000245469">
    <property type="component" value="Unassembled WGS sequence"/>
</dbReference>
<evidence type="ECO:0000259" key="2">
    <source>
        <dbReference type="Pfam" id="PF21986"/>
    </source>
</evidence>
<dbReference type="PANTHER" id="PTHR11895">
    <property type="entry name" value="TRANSAMIDASE"/>
    <property type="match status" value="1"/>
</dbReference>
<dbReference type="InterPro" id="IPR023631">
    <property type="entry name" value="Amidase_dom"/>
</dbReference>
<name>A0A315ZW83_9ACTN</name>
<proteinExistence type="predicted"/>
<dbReference type="SUPFAM" id="SSF75304">
    <property type="entry name" value="Amidase signature (AS) enzymes"/>
    <property type="match status" value="1"/>
</dbReference>
<evidence type="ECO:0000313" key="3">
    <source>
        <dbReference type="EMBL" id="PWJ49901.1"/>
    </source>
</evidence>
<evidence type="ECO:0000259" key="1">
    <source>
        <dbReference type="Pfam" id="PF01425"/>
    </source>
</evidence>
<dbReference type="InterPro" id="IPR053844">
    <property type="entry name" value="AH_C"/>
</dbReference>
<evidence type="ECO:0000313" key="4">
    <source>
        <dbReference type="Proteomes" id="UP000245469"/>
    </source>
</evidence>
<keyword evidence="4" id="KW-1185">Reference proteome</keyword>
<organism evidence="3 4">
    <name type="scientific">Quadrisphaera granulorum</name>
    <dbReference type="NCBI Taxonomy" id="317664"/>
    <lineage>
        <taxon>Bacteria</taxon>
        <taxon>Bacillati</taxon>
        <taxon>Actinomycetota</taxon>
        <taxon>Actinomycetes</taxon>
        <taxon>Kineosporiales</taxon>
        <taxon>Kineosporiaceae</taxon>
        <taxon>Quadrisphaera</taxon>
    </lineage>
</organism>